<dbReference type="OrthoDB" id="3527137at2759"/>
<evidence type="ECO:0000313" key="2">
    <source>
        <dbReference type="EMBL" id="EJT99145.1"/>
    </source>
</evidence>
<dbReference type="InterPro" id="IPR056672">
    <property type="entry name" value="DUF7770"/>
</dbReference>
<dbReference type="Proteomes" id="UP000030653">
    <property type="component" value="Unassembled WGS sequence"/>
</dbReference>
<name>M5FQH6_DACPD</name>
<accession>M5FQH6</accession>
<dbReference type="RefSeq" id="XP_040626043.1">
    <property type="nucleotide sequence ID" value="XM_040769054.1"/>
</dbReference>
<dbReference type="STRING" id="1858805.M5FQH6"/>
<evidence type="ECO:0000313" key="3">
    <source>
        <dbReference type="Proteomes" id="UP000030653"/>
    </source>
</evidence>
<dbReference type="EMBL" id="JH795871">
    <property type="protein sequence ID" value="EJT99145.1"/>
    <property type="molecule type" value="Genomic_DNA"/>
</dbReference>
<dbReference type="HOGENOM" id="CLU_1194849_0_0_1"/>
<evidence type="ECO:0000259" key="1">
    <source>
        <dbReference type="Pfam" id="PF24968"/>
    </source>
</evidence>
<feature type="domain" description="DUF7770" evidence="1">
    <location>
        <begin position="58"/>
        <end position="198"/>
    </location>
</feature>
<reference evidence="2 3" key="1">
    <citation type="journal article" date="2012" name="Science">
        <title>The Paleozoic origin of enzymatic lignin decomposition reconstructed from 31 fungal genomes.</title>
        <authorList>
            <person name="Floudas D."/>
            <person name="Binder M."/>
            <person name="Riley R."/>
            <person name="Barry K."/>
            <person name="Blanchette R.A."/>
            <person name="Henrissat B."/>
            <person name="Martinez A.T."/>
            <person name="Otillar R."/>
            <person name="Spatafora J.W."/>
            <person name="Yadav J.S."/>
            <person name="Aerts A."/>
            <person name="Benoit I."/>
            <person name="Boyd A."/>
            <person name="Carlson A."/>
            <person name="Copeland A."/>
            <person name="Coutinho P.M."/>
            <person name="de Vries R.P."/>
            <person name="Ferreira P."/>
            <person name="Findley K."/>
            <person name="Foster B."/>
            <person name="Gaskell J."/>
            <person name="Glotzer D."/>
            <person name="Gorecki P."/>
            <person name="Heitman J."/>
            <person name="Hesse C."/>
            <person name="Hori C."/>
            <person name="Igarashi K."/>
            <person name="Jurgens J.A."/>
            <person name="Kallen N."/>
            <person name="Kersten P."/>
            <person name="Kohler A."/>
            <person name="Kuees U."/>
            <person name="Kumar T.K.A."/>
            <person name="Kuo A."/>
            <person name="LaButti K."/>
            <person name="Larrondo L.F."/>
            <person name="Lindquist E."/>
            <person name="Ling A."/>
            <person name="Lombard V."/>
            <person name="Lucas S."/>
            <person name="Lundell T."/>
            <person name="Martin R."/>
            <person name="McLaughlin D.J."/>
            <person name="Morgenstern I."/>
            <person name="Morin E."/>
            <person name="Murat C."/>
            <person name="Nagy L.G."/>
            <person name="Nolan M."/>
            <person name="Ohm R.A."/>
            <person name="Patyshakuliyeva A."/>
            <person name="Rokas A."/>
            <person name="Ruiz-Duenas F.J."/>
            <person name="Sabat G."/>
            <person name="Salamov A."/>
            <person name="Samejima M."/>
            <person name="Schmutz J."/>
            <person name="Slot J.C."/>
            <person name="St John F."/>
            <person name="Stenlid J."/>
            <person name="Sun H."/>
            <person name="Sun S."/>
            <person name="Syed K."/>
            <person name="Tsang A."/>
            <person name="Wiebenga A."/>
            <person name="Young D."/>
            <person name="Pisabarro A."/>
            <person name="Eastwood D.C."/>
            <person name="Martin F."/>
            <person name="Cullen D."/>
            <person name="Grigoriev I.V."/>
            <person name="Hibbett D.S."/>
        </authorList>
    </citation>
    <scope>NUCLEOTIDE SEQUENCE [LARGE SCALE GENOMIC DNA]</scope>
    <source>
        <strain evidence="2 3">DJM-731 SS1</strain>
    </source>
</reference>
<dbReference type="Pfam" id="PF24968">
    <property type="entry name" value="DUF7770"/>
    <property type="match status" value="1"/>
</dbReference>
<protein>
    <recommendedName>
        <fullName evidence="1">DUF7770 domain-containing protein</fullName>
    </recommendedName>
</protein>
<sequence>MPPPKMGYVDMQNVRAIWQTMRFVPSHIVLGNLGTGCSSMLLYSESVSASFTSPHLPHPTNPNHWYLVLGLSNGLRLRMEIVPSVGTLAIVKVDPLPASFSRTSANPHNGMSLVLELQDPRTTLMDIFHIMITNGLHQYGFTAGGRGHRHWIRTIVYHLEDAGVLEQDSLASVDSIIYQVWWKGTSLGTSPVIPGAFYSCFGCEAAARRFCDHEQTYPWAMSGMRRRQHGFA</sequence>
<organism evidence="2 3">
    <name type="scientific">Dacryopinax primogenitus (strain DJM 731)</name>
    <name type="common">Brown rot fungus</name>
    <dbReference type="NCBI Taxonomy" id="1858805"/>
    <lineage>
        <taxon>Eukaryota</taxon>
        <taxon>Fungi</taxon>
        <taxon>Dikarya</taxon>
        <taxon>Basidiomycota</taxon>
        <taxon>Agaricomycotina</taxon>
        <taxon>Dacrymycetes</taxon>
        <taxon>Dacrymycetales</taxon>
        <taxon>Dacrymycetaceae</taxon>
        <taxon>Dacryopinax</taxon>
    </lineage>
</organism>
<dbReference type="GeneID" id="63684116"/>
<dbReference type="AlphaFoldDB" id="M5FQH6"/>
<keyword evidence="3" id="KW-1185">Reference proteome</keyword>
<proteinExistence type="predicted"/>
<gene>
    <name evidence="2" type="ORF">DACRYDRAFT_110462</name>
</gene>